<dbReference type="PANTHER" id="PTHR47396">
    <property type="entry name" value="TYPE I RESTRICTION ENZYME ECOKI R PROTEIN"/>
    <property type="match status" value="1"/>
</dbReference>
<evidence type="ECO:0000259" key="1">
    <source>
        <dbReference type="PROSITE" id="PS51192"/>
    </source>
</evidence>
<evidence type="ECO:0000313" key="4">
    <source>
        <dbReference type="Proteomes" id="UP000032305"/>
    </source>
</evidence>
<evidence type="ECO:0000313" key="3">
    <source>
        <dbReference type="EMBL" id="GAM01905.1"/>
    </source>
</evidence>
<dbReference type="InterPro" id="IPR050742">
    <property type="entry name" value="Helicase_Restrict-Modif_Enz"/>
</dbReference>
<keyword evidence="4" id="KW-1185">Reference proteome</keyword>
<protein>
    <submittedName>
        <fullName evidence="3">Putative helicase</fullName>
    </submittedName>
</protein>
<dbReference type="PROSITE" id="PS51194">
    <property type="entry name" value="HELICASE_CTER"/>
    <property type="match status" value="1"/>
</dbReference>
<proteinExistence type="predicted"/>
<dbReference type="GO" id="GO:0016787">
    <property type="term" value="F:hydrolase activity"/>
    <property type="evidence" value="ECO:0007669"/>
    <property type="project" value="InterPro"/>
</dbReference>
<dbReference type="AlphaFoldDB" id="A0A0A1W8Y9"/>
<dbReference type="GO" id="GO:0004386">
    <property type="term" value="F:helicase activity"/>
    <property type="evidence" value="ECO:0007669"/>
    <property type="project" value="UniProtKB-KW"/>
</dbReference>
<dbReference type="PANTHER" id="PTHR47396:SF1">
    <property type="entry name" value="ATP-DEPENDENT HELICASE IRC3-RELATED"/>
    <property type="match status" value="1"/>
</dbReference>
<gene>
    <name evidence="3" type="ORF">SP5_069_01490</name>
</gene>
<dbReference type="Pfam" id="PF00271">
    <property type="entry name" value="Helicase_C"/>
    <property type="match status" value="1"/>
</dbReference>
<dbReference type="Gene3D" id="3.40.50.300">
    <property type="entry name" value="P-loop containing nucleotide triphosphate hydrolases"/>
    <property type="match status" value="2"/>
</dbReference>
<dbReference type="PROSITE" id="PS51192">
    <property type="entry name" value="HELICASE_ATP_BIND_1"/>
    <property type="match status" value="1"/>
</dbReference>
<feature type="domain" description="Helicase ATP-binding" evidence="1">
    <location>
        <begin position="17"/>
        <end position="146"/>
    </location>
</feature>
<dbReference type="EMBL" id="BBPI01000069">
    <property type="protein sequence ID" value="GAM01905.1"/>
    <property type="molecule type" value="Genomic_DNA"/>
</dbReference>
<dbReference type="GO" id="GO:0003677">
    <property type="term" value="F:DNA binding"/>
    <property type="evidence" value="ECO:0007669"/>
    <property type="project" value="InterPro"/>
</dbReference>
<keyword evidence="3" id="KW-0347">Helicase</keyword>
<accession>A0A0A1W8Y9</accession>
<dbReference type="InterPro" id="IPR001650">
    <property type="entry name" value="Helicase_C-like"/>
</dbReference>
<dbReference type="RefSeq" id="WP_052811540.1">
    <property type="nucleotide sequence ID" value="NZ_BBPI01000069.1"/>
</dbReference>
<dbReference type="SMART" id="SM00490">
    <property type="entry name" value="HELICc"/>
    <property type="match status" value="1"/>
</dbReference>
<dbReference type="InterPro" id="IPR014001">
    <property type="entry name" value="Helicase_ATP-bd"/>
</dbReference>
<dbReference type="InterPro" id="IPR027417">
    <property type="entry name" value="P-loop_NTPase"/>
</dbReference>
<dbReference type="OrthoDB" id="9804086at2"/>
<dbReference type="InterPro" id="IPR006935">
    <property type="entry name" value="Helicase/UvrB_N"/>
</dbReference>
<dbReference type="SMART" id="SM00487">
    <property type="entry name" value="DEXDc"/>
    <property type="match status" value="1"/>
</dbReference>
<reference evidence="3 4" key="1">
    <citation type="submission" date="2014-11" db="EMBL/GenBank/DDBJ databases">
        <title>Whole genome shotgun sequence of Sphingomonas parapaucimobilis NBRC 15100.</title>
        <authorList>
            <person name="Katano-Makiyama Y."/>
            <person name="Hosoyama A."/>
            <person name="Hashimoto M."/>
            <person name="Hosoyama Y."/>
            <person name="Noguchi M."/>
            <person name="Numata M."/>
            <person name="Tsuchikane K."/>
            <person name="Hirakata S."/>
            <person name="Uohara A."/>
            <person name="Shimodaira J."/>
            <person name="Ohji S."/>
            <person name="Ichikawa N."/>
            <person name="Kimura A."/>
            <person name="Yamazoe A."/>
            <person name="Fujita N."/>
        </authorList>
    </citation>
    <scope>NUCLEOTIDE SEQUENCE [LARGE SCALE GENOMIC DNA]</scope>
    <source>
        <strain evidence="3 4">NBRC 15100</strain>
    </source>
</reference>
<evidence type="ECO:0000259" key="2">
    <source>
        <dbReference type="PROSITE" id="PS51194"/>
    </source>
</evidence>
<keyword evidence="3" id="KW-0067">ATP-binding</keyword>
<dbReference type="Proteomes" id="UP000032305">
    <property type="component" value="Unassembled WGS sequence"/>
</dbReference>
<comment type="caution">
    <text evidence="3">The sequence shown here is derived from an EMBL/GenBank/DDBJ whole genome shotgun (WGS) entry which is preliminary data.</text>
</comment>
<sequence>MIELRDYQQQLIADIRQQFRSMDRTVLVQLATGGGKTVTSAYMVKTASARGKRCWWVVHRREIILQASRTFWSMEIPHGLIMGGSIGDPDAMVQVGSVQTLARRIGKLPPPDLIIFDECHHMGAEQYQAIYEACPRAQIVGLTATPWRLDGRGLGRWFDSMVQGPTPADLMERGALCDYRLYAPSSADVSGVATAGGDFKRDDLAKVMDKPAIVGDAVAHYNRLAPGKRAIAFAVSVDHSKHIAAQFNAAGIAAAHVDGSMDSSTRDVIVDDFAAGRLQVLSNADLFGEGFDVPAVEAVILLRPTQSLSLHLQQIGRALRPAPRKPHAIILDHAGNAMRHGLPDDDREWTLEDRKKRKRGEKSEVPVKQCPECYRVHTPAPECPQCGHAYAVQSREIEQRDGELEVVDLDAIRAKKRTELKSAKTLEDLINLGRQRNYKYPAQWAGHIMRQRQAWRAAR</sequence>
<organism evidence="3 4">
    <name type="scientific">Sphingomonas parapaucimobilis NBRC 15100</name>
    <dbReference type="NCBI Taxonomy" id="1219049"/>
    <lineage>
        <taxon>Bacteria</taxon>
        <taxon>Pseudomonadati</taxon>
        <taxon>Pseudomonadota</taxon>
        <taxon>Alphaproteobacteria</taxon>
        <taxon>Sphingomonadales</taxon>
        <taxon>Sphingomonadaceae</taxon>
        <taxon>Sphingomonas</taxon>
    </lineage>
</organism>
<dbReference type="SUPFAM" id="SSF52540">
    <property type="entry name" value="P-loop containing nucleoside triphosphate hydrolases"/>
    <property type="match status" value="1"/>
</dbReference>
<dbReference type="Pfam" id="PF04851">
    <property type="entry name" value="ResIII"/>
    <property type="match status" value="1"/>
</dbReference>
<feature type="domain" description="Helicase C-terminal" evidence="2">
    <location>
        <begin position="216"/>
        <end position="362"/>
    </location>
</feature>
<keyword evidence="3" id="KW-0547">Nucleotide-binding</keyword>
<keyword evidence="3" id="KW-0378">Hydrolase</keyword>
<dbReference type="GO" id="GO:0005524">
    <property type="term" value="F:ATP binding"/>
    <property type="evidence" value="ECO:0007669"/>
    <property type="project" value="InterPro"/>
</dbReference>
<dbReference type="GO" id="GO:0005829">
    <property type="term" value="C:cytosol"/>
    <property type="evidence" value="ECO:0007669"/>
    <property type="project" value="TreeGrafter"/>
</dbReference>
<name>A0A0A1W8Y9_9SPHN</name>
<dbReference type="eggNOG" id="COG1061">
    <property type="taxonomic scope" value="Bacteria"/>
</dbReference>